<organism evidence="4 5">
    <name type="scientific">Spirosoma endophyticum</name>
    <dbReference type="NCBI Taxonomy" id="662367"/>
    <lineage>
        <taxon>Bacteria</taxon>
        <taxon>Pseudomonadati</taxon>
        <taxon>Bacteroidota</taxon>
        <taxon>Cytophagia</taxon>
        <taxon>Cytophagales</taxon>
        <taxon>Cytophagaceae</taxon>
        <taxon>Spirosoma</taxon>
    </lineage>
</organism>
<dbReference type="Proteomes" id="UP000198598">
    <property type="component" value="Unassembled WGS sequence"/>
</dbReference>
<evidence type="ECO:0000256" key="3">
    <source>
        <dbReference type="PIRSR" id="PIRSR607837-1"/>
    </source>
</evidence>
<dbReference type="InterPro" id="IPR034660">
    <property type="entry name" value="DinB/YfiT-like"/>
</dbReference>
<dbReference type="OrthoDB" id="119432at2"/>
<dbReference type="EMBL" id="FOLQ01000006">
    <property type="protein sequence ID" value="SFD71647.1"/>
    <property type="molecule type" value="Genomic_DNA"/>
</dbReference>
<keyword evidence="5" id="KW-1185">Reference proteome</keyword>
<sequence>MSIIQMLLIEMEQEAKTTRNMLGRVPDDKYDWQPHEKSMTIRSLATHIAELPTWITLVLTTDGLDFATAPYAPVSINNTAELLDFFEQSLADGKASLSQATDEQLEPIWTLRNGEEIYSKTTKGEMIRITFSQIVHHRAQLGVYLRLLNIPIPGSYGPSADEPNF</sequence>
<evidence type="ECO:0000256" key="2">
    <source>
        <dbReference type="ARBA" id="ARBA00022723"/>
    </source>
</evidence>
<feature type="binding site" evidence="3">
    <location>
        <position position="47"/>
    </location>
    <ligand>
        <name>a divalent metal cation</name>
        <dbReference type="ChEBI" id="CHEBI:60240"/>
    </ligand>
</feature>
<protein>
    <submittedName>
        <fullName evidence="4">Uncharacterized damage-inducible protein DinB (Forms a four-helix bundle)</fullName>
    </submittedName>
</protein>
<dbReference type="GO" id="GO:0046872">
    <property type="term" value="F:metal ion binding"/>
    <property type="evidence" value="ECO:0007669"/>
    <property type="project" value="UniProtKB-KW"/>
</dbReference>
<evidence type="ECO:0000256" key="1">
    <source>
        <dbReference type="ARBA" id="ARBA00008635"/>
    </source>
</evidence>
<evidence type="ECO:0000313" key="5">
    <source>
        <dbReference type="Proteomes" id="UP000198598"/>
    </source>
</evidence>
<keyword evidence="2 3" id="KW-0479">Metal-binding</keyword>
<dbReference type="RefSeq" id="WP_093828650.1">
    <property type="nucleotide sequence ID" value="NZ_FOLQ01000006.1"/>
</dbReference>
<comment type="similarity">
    <text evidence="1">Belongs to the DinB family.</text>
</comment>
<accession>A0A1I1ULL2</accession>
<dbReference type="SUPFAM" id="SSF109854">
    <property type="entry name" value="DinB/YfiT-like putative metalloenzymes"/>
    <property type="match status" value="1"/>
</dbReference>
<dbReference type="Gene3D" id="1.20.120.450">
    <property type="entry name" value="dinb family like domain"/>
    <property type="match status" value="1"/>
</dbReference>
<feature type="binding site" evidence="3">
    <location>
        <position position="137"/>
    </location>
    <ligand>
        <name>a divalent metal cation</name>
        <dbReference type="ChEBI" id="CHEBI:60240"/>
    </ligand>
</feature>
<dbReference type="Pfam" id="PF05163">
    <property type="entry name" value="DinB"/>
    <property type="match status" value="1"/>
</dbReference>
<gene>
    <name evidence="4" type="ORF">SAMN05216167_106317</name>
</gene>
<evidence type="ECO:0000313" key="4">
    <source>
        <dbReference type="EMBL" id="SFD71647.1"/>
    </source>
</evidence>
<proteinExistence type="inferred from homology"/>
<name>A0A1I1ULL2_9BACT</name>
<dbReference type="AlphaFoldDB" id="A0A1I1ULL2"/>
<dbReference type="InterPro" id="IPR007837">
    <property type="entry name" value="DinB"/>
</dbReference>
<reference evidence="4 5" key="1">
    <citation type="submission" date="2016-10" db="EMBL/GenBank/DDBJ databases">
        <authorList>
            <person name="de Groot N.N."/>
        </authorList>
    </citation>
    <scope>NUCLEOTIDE SEQUENCE [LARGE SCALE GENOMIC DNA]</scope>
    <source>
        <strain evidence="4 5">DSM 26130</strain>
    </source>
</reference>
<dbReference type="STRING" id="662367.SAMN05216167_106317"/>